<evidence type="ECO:0000313" key="5">
    <source>
        <dbReference type="Proteomes" id="UP001206925"/>
    </source>
</evidence>
<feature type="non-terminal residue" evidence="4">
    <location>
        <position position="844"/>
    </location>
</feature>
<dbReference type="GO" id="GO:0051513">
    <property type="term" value="P:regulation of monopolar cell growth"/>
    <property type="evidence" value="ECO:0007669"/>
    <property type="project" value="InterPro"/>
</dbReference>
<gene>
    <name evidence="4" type="ORF">M8C21_021489</name>
</gene>
<accession>A0AAD5D3H7</accession>
<dbReference type="PANTHER" id="PTHR31680">
    <property type="entry name" value="LONGIFOLIA PROTEIN"/>
    <property type="match status" value="1"/>
</dbReference>
<feature type="transmembrane region" description="Helical" evidence="2">
    <location>
        <begin position="6"/>
        <end position="28"/>
    </location>
</feature>
<feature type="compositionally biased region" description="Basic and acidic residues" evidence="1">
    <location>
        <begin position="538"/>
        <end position="554"/>
    </location>
</feature>
<feature type="region of interest" description="Disordered" evidence="1">
    <location>
        <begin position="132"/>
        <end position="185"/>
    </location>
</feature>
<dbReference type="Pfam" id="PF14309">
    <property type="entry name" value="DUF4378"/>
    <property type="match status" value="1"/>
</dbReference>
<reference evidence="4" key="1">
    <citation type="submission" date="2022-06" db="EMBL/GenBank/DDBJ databases">
        <title>Uncovering the hologenomic basis of an extraordinary plant invasion.</title>
        <authorList>
            <person name="Bieker V.C."/>
            <person name="Martin M.D."/>
            <person name="Gilbert T."/>
            <person name="Hodgins K."/>
            <person name="Battlay P."/>
            <person name="Petersen B."/>
            <person name="Wilson J."/>
        </authorList>
    </citation>
    <scope>NUCLEOTIDE SEQUENCE</scope>
    <source>
        <strain evidence="4">AA19_3_7</strain>
        <tissue evidence="4">Leaf</tissue>
    </source>
</reference>
<feature type="compositionally biased region" description="Low complexity" evidence="1">
    <location>
        <begin position="176"/>
        <end position="185"/>
    </location>
</feature>
<dbReference type="InterPro" id="IPR033334">
    <property type="entry name" value="LNG1/2"/>
</dbReference>
<keyword evidence="2" id="KW-0812">Transmembrane</keyword>
<feature type="domain" description="DUF4378" evidence="3">
    <location>
        <begin position="683"/>
        <end position="824"/>
    </location>
</feature>
<evidence type="ECO:0000256" key="1">
    <source>
        <dbReference type="SAM" id="MobiDB-lite"/>
    </source>
</evidence>
<organism evidence="4 5">
    <name type="scientific">Ambrosia artemisiifolia</name>
    <name type="common">Common ragweed</name>
    <dbReference type="NCBI Taxonomy" id="4212"/>
    <lineage>
        <taxon>Eukaryota</taxon>
        <taxon>Viridiplantae</taxon>
        <taxon>Streptophyta</taxon>
        <taxon>Embryophyta</taxon>
        <taxon>Tracheophyta</taxon>
        <taxon>Spermatophyta</taxon>
        <taxon>Magnoliopsida</taxon>
        <taxon>eudicotyledons</taxon>
        <taxon>Gunneridae</taxon>
        <taxon>Pentapetalae</taxon>
        <taxon>asterids</taxon>
        <taxon>campanulids</taxon>
        <taxon>Asterales</taxon>
        <taxon>Asteraceae</taxon>
        <taxon>Asteroideae</taxon>
        <taxon>Heliantheae alliance</taxon>
        <taxon>Heliantheae</taxon>
        <taxon>Ambrosia</taxon>
    </lineage>
</organism>
<evidence type="ECO:0000259" key="3">
    <source>
        <dbReference type="Pfam" id="PF14309"/>
    </source>
</evidence>
<feature type="compositionally biased region" description="Polar residues" evidence="1">
    <location>
        <begin position="143"/>
        <end position="154"/>
    </location>
</feature>
<protein>
    <recommendedName>
        <fullName evidence="3">DUF4378 domain-containing protein</fullName>
    </recommendedName>
</protein>
<feature type="transmembrane region" description="Helical" evidence="2">
    <location>
        <begin position="67"/>
        <end position="100"/>
    </location>
</feature>
<dbReference type="AlphaFoldDB" id="A0AAD5D3H7"/>
<feature type="transmembrane region" description="Helical" evidence="2">
    <location>
        <begin position="40"/>
        <end position="61"/>
    </location>
</feature>
<feature type="region of interest" description="Disordered" evidence="1">
    <location>
        <begin position="489"/>
        <end position="572"/>
    </location>
</feature>
<feature type="compositionally biased region" description="Basic and acidic residues" evidence="1">
    <location>
        <begin position="166"/>
        <end position="175"/>
    </location>
</feature>
<keyword evidence="5" id="KW-1185">Reference proteome</keyword>
<keyword evidence="2" id="KW-1133">Transmembrane helix</keyword>
<name>A0AAD5D3H7_AMBAR</name>
<keyword evidence="2" id="KW-0472">Membrane</keyword>
<evidence type="ECO:0000256" key="2">
    <source>
        <dbReference type="SAM" id="Phobius"/>
    </source>
</evidence>
<dbReference type="InterPro" id="IPR025486">
    <property type="entry name" value="DUF4378"/>
</dbReference>
<dbReference type="EMBL" id="JAMZMK010005919">
    <property type="protein sequence ID" value="KAI7751386.1"/>
    <property type="molecule type" value="Genomic_DNA"/>
</dbReference>
<dbReference type="Proteomes" id="UP001206925">
    <property type="component" value="Unassembled WGS sequence"/>
</dbReference>
<evidence type="ECO:0000313" key="4">
    <source>
        <dbReference type="EMBL" id="KAI7751386.1"/>
    </source>
</evidence>
<sequence length="844" mass="93188">GFFKSGLQRIIFVVVLAAVVVGGVGVVVRGGVGVVVRGGVAVVGVGVGVGVGVSVVIVGGGGVGVGVGVAVVVVIGVVVVVGGGGGVGVVVGGGGVMYTLEEDKQEINKKLGCMNGIFQIFDRRYLLGQRRHGNHDKKLPQGKSITHNKINNASDKLKDQGPNTATKEKHRESFESSRNSFSSSRSSLDCCKQVQLEPSSFGPSTVPDQPACPTSNNKYNLRVGPGDNIRDVVKDSMTRKPRAVPVKTVAKDGQKGPTMTHVDSPRLLQQHPKPVTYERRDQNLVKHKEMSITLSRVVKDVKETSRLSYDGLVSRYKLQSYANIKDHPRLSLDSHKNSLNHPANFIDPSPTREPISNKSPPSSLVARLMGLDVLKCEALKIKPCLDDKKILVSSSLTRTPLEPTPWKQEVEKQANVKVKRADQTYQSDYNHTEKRLTKGRFRSSGKDLRALKDTLEAMQMIKTKLENTQPHKSAIKTANLICDSMVMTNPQKVNPGRGHGRQLTPAGTKDCLKGVGPRHQLSKIKKQSNGHLIVSSSKTRDRSCRDTRHIRNLSEESDASVASQNEPDVDSKDWTRETKNKFAERLMGYKPMAEQPSPVSVLDAFYTEDTPSPIKKTSYALEDYEDSCIDELEWSQVDDLISSTNLNKFTFVSSDIKLKNLKKHVPQIELQATSNPHEDTNEDHTYIKEILLASGVLKHLDFATTIVHLHPTSNLINPELFNILEKTKDHTLKSEKIKRKLLFDSVNIILVKKLSMIACLCPGQWTSKRKGKILDAKKLLEELCLEISDLHTKETLEDWGDYCKEVPALVLDIERLVFKDLITEVMNGADIVATNEYNRISLVV</sequence>
<feature type="non-terminal residue" evidence="4">
    <location>
        <position position="1"/>
    </location>
</feature>
<dbReference type="PANTHER" id="PTHR31680:SF16">
    <property type="entry name" value="DUF4378 DOMAIN-CONTAINING PROTEIN"/>
    <property type="match status" value="1"/>
</dbReference>
<proteinExistence type="predicted"/>
<comment type="caution">
    <text evidence="4">The sequence shown here is derived from an EMBL/GenBank/DDBJ whole genome shotgun (WGS) entry which is preliminary data.</text>
</comment>